<evidence type="ECO:0000313" key="2">
    <source>
        <dbReference type="EMBL" id="KAK3791491.1"/>
    </source>
</evidence>
<dbReference type="Proteomes" id="UP001283361">
    <property type="component" value="Unassembled WGS sequence"/>
</dbReference>
<evidence type="ECO:0000313" key="3">
    <source>
        <dbReference type="Proteomes" id="UP001283361"/>
    </source>
</evidence>
<accession>A0AAE1E244</accession>
<keyword evidence="3" id="KW-1185">Reference proteome</keyword>
<evidence type="ECO:0000256" key="1">
    <source>
        <dbReference type="SAM" id="MobiDB-lite"/>
    </source>
</evidence>
<organism evidence="2 3">
    <name type="scientific">Elysia crispata</name>
    <name type="common">lettuce slug</name>
    <dbReference type="NCBI Taxonomy" id="231223"/>
    <lineage>
        <taxon>Eukaryota</taxon>
        <taxon>Metazoa</taxon>
        <taxon>Spiralia</taxon>
        <taxon>Lophotrochozoa</taxon>
        <taxon>Mollusca</taxon>
        <taxon>Gastropoda</taxon>
        <taxon>Heterobranchia</taxon>
        <taxon>Euthyneura</taxon>
        <taxon>Panpulmonata</taxon>
        <taxon>Sacoglossa</taxon>
        <taxon>Placobranchoidea</taxon>
        <taxon>Plakobranchidae</taxon>
        <taxon>Elysia</taxon>
    </lineage>
</organism>
<sequence length="425" mass="47317">MSLLMLKTKNLSWQDHTLNIEVMLAPLRSTLLLNKHKTLDTKFDQEKSLYARQKDACLKDFIVEKRLIERRRQKLLRRKKELFDARAKSAMEAKEEEEAEAGDGGLHGANPNRSNSAPTDSRGRTRGKPSDGSSAPMLPRMQLRYTPLFGGDFLRPKGFLETGAVDKESPGRDLGVKTKQQTPSSGGTSLATHGESARHRASSRPRSRGTLGPGTPKLTPRKGSPVVAAKSPFPPVTAKPKSPTRKTPNVKFMQFLDVADDDDDDEDVRSSAGAATGNIVVEVKEKTVEEKVRNFIRELKAFNSRPPTACSSGVGNDSFGDSFITTFRSRLSTERSAPLVANRYNTLTMDKKLLETAFNRYLEKRTHEDLLKAMKLAAKMKAHIRQARNTSLVPTMAAFKSSRSFMRLLKRQQRKQKPGAQDHGD</sequence>
<protein>
    <submittedName>
        <fullName evidence="2">Uncharacterized protein</fullName>
    </submittedName>
</protein>
<proteinExistence type="predicted"/>
<feature type="region of interest" description="Disordered" evidence="1">
    <location>
        <begin position="163"/>
        <end position="249"/>
    </location>
</feature>
<comment type="caution">
    <text evidence="2">The sequence shown here is derived from an EMBL/GenBank/DDBJ whole genome shotgun (WGS) entry which is preliminary data.</text>
</comment>
<reference evidence="2" key="1">
    <citation type="journal article" date="2023" name="G3 (Bethesda)">
        <title>A reference genome for the long-term kleptoplast-retaining sea slug Elysia crispata morphotype clarki.</title>
        <authorList>
            <person name="Eastman K.E."/>
            <person name="Pendleton A.L."/>
            <person name="Shaikh M.A."/>
            <person name="Suttiyut T."/>
            <person name="Ogas R."/>
            <person name="Tomko P."/>
            <person name="Gavelis G."/>
            <person name="Widhalm J.R."/>
            <person name="Wisecaver J.H."/>
        </authorList>
    </citation>
    <scope>NUCLEOTIDE SEQUENCE</scope>
    <source>
        <strain evidence="2">ECLA1</strain>
    </source>
</reference>
<dbReference type="EMBL" id="JAWDGP010001470">
    <property type="protein sequence ID" value="KAK3791491.1"/>
    <property type="molecule type" value="Genomic_DNA"/>
</dbReference>
<feature type="compositionally biased region" description="Polar residues" evidence="1">
    <location>
        <begin position="178"/>
        <end position="191"/>
    </location>
</feature>
<gene>
    <name evidence="2" type="ORF">RRG08_055515</name>
</gene>
<feature type="compositionally biased region" description="Basic and acidic residues" evidence="1">
    <location>
        <begin position="164"/>
        <end position="176"/>
    </location>
</feature>
<name>A0AAE1E244_9GAST</name>
<dbReference type="AlphaFoldDB" id="A0AAE1E244"/>
<feature type="region of interest" description="Disordered" evidence="1">
    <location>
        <begin position="91"/>
        <end position="140"/>
    </location>
</feature>